<feature type="compositionally biased region" description="Polar residues" evidence="6">
    <location>
        <begin position="865"/>
        <end position="886"/>
    </location>
</feature>
<feature type="region of interest" description="Disordered" evidence="6">
    <location>
        <begin position="690"/>
        <end position="711"/>
    </location>
</feature>
<comment type="similarity">
    <text evidence="2">Belongs to the MS4A family.</text>
</comment>
<reference evidence="9" key="1">
    <citation type="submission" date="2025-08" db="UniProtKB">
        <authorList>
            <consortium name="RefSeq"/>
        </authorList>
    </citation>
    <scope>IDENTIFICATION</scope>
</reference>
<evidence type="ECO:0000256" key="3">
    <source>
        <dbReference type="ARBA" id="ARBA00022692"/>
    </source>
</evidence>
<feature type="region of interest" description="Disordered" evidence="6">
    <location>
        <begin position="593"/>
        <end position="676"/>
    </location>
</feature>
<dbReference type="PANTHER" id="PTHR23320:SF10">
    <property type="entry name" value="MEMBRANE-SPANNING 4-DOMAINS SUBFAMILY A MEMBER 14"/>
    <property type="match status" value="1"/>
</dbReference>
<feature type="transmembrane region" description="Helical" evidence="7">
    <location>
        <begin position="153"/>
        <end position="179"/>
    </location>
</feature>
<feature type="region of interest" description="Disordered" evidence="6">
    <location>
        <begin position="377"/>
        <end position="416"/>
    </location>
</feature>
<feature type="compositionally biased region" description="Polar residues" evidence="6">
    <location>
        <begin position="702"/>
        <end position="711"/>
    </location>
</feature>
<evidence type="ECO:0000313" key="8">
    <source>
        <dbReference type="Proteomes" id="UP000694910"/>
    </source>
</evidence>
<dbReference type="InterPro" id="IPR007237">
    <property type="entry name" value="CD20-like"/>
</dbReference>
<feature type="compositionally biased region" description="Basic residues" evidence="6">
    <location>
        <begin position="541"/>
        <end position="556"/>
    </location>
</feature>
<feature type="transmembrane region" description="Helical" evidence="7">
    <location>
        <begin position="110"/>
        <end position="132"/>
    </location>
</feature>
<feature type="compositionally biased region" description="Basic and acidic residues" evidence="6">
    <location>
        <begin position="628"/>
        <end position="654"/>
    </location>
</feature>
<feature type="region of interest" description="Disordered" evidence="6">
    <location>
        <begin position="517"/>
        <end position="573"/>
    </location>
</feature>
<dbReference type="InterPro" id="IPR030417">
    <property type="entry name" value="MS4A"/>
</dbReference>
<feature type="compositionally biased region" description="Polar residues" evidence="6">
    <location>
        <begin position="396"/>
        <end position="416"/>
    </location>
</feature>
<gene>
    <name evidence="9" type="primary">LOC101392028</name>
</gene>
<feature type="compositionally biased region" description="Basic and acidic residues" evidence="6">
    <location>
        <begin position="690"/>
        <end position="701"/>
    </location>
</feature>
<keyword evidence="3 7" id="KW-0812">Transmembrane</keyword>
<evidence type="ECO:0000256" key="7">
    <source>
        <dbReference type="SAM" id="Phobius"/>
    </source>
</evidence>
<keyword evidence="4 7" id="KW-1133">Transmembrane helix</keyword>
<keyword evidence="5 7" id="KW-0472">Membrane</keyword>
<feature type="compositionally biased region" description="Basic and acidic residues" evidence="6">
    <location>
        <begin position="805"/>
        <end position="815"/>
    </location>
</feature>
<proteinExistence type="inferred from homology"/>
<evidence type="ECO:0000256" key="5">
    <source>
        <dbReference type="ARBA" id="ARBA00023136"/>
    </source>
</evidence>
<dbReference type="RefSeq" id="XP_004437837.1">
    <property type="nucleotide sequence ID" value="XM_004437780.2"/>
</dbReference>
<evidence type="ECO:0000256" key="6">
    <source>
        <dbReference type="SAM" id="MobiDB-lite"/>
    </source>
</evidence>
<feature type="compositionally biased region" description="Basic and acidic residues" evidence="6">
    <location>
        <begin position="664"/>
        <end position="676"/>
    </location>
</feature>
<evidence type="ECO:0000256" key="1">
    <source>
        <dbReference type="ARBA" id="ARBA00004141"/>
    </source>
</evidence>
<feature type="region of interest" description="Disordered" evidence="6">
    <location>
        <begin position="791"/>
        <end position="838"/>
    </location>
</feature>
<dbReference type="Proteomes" id="UP000694910">
    <property type="component" value="Unplaced"/>
</dbReference>
<dbReference type="PANTHER" id="PTHR23320">
    <property type="entry name" value="MEMBRANE-SPANNING 4-DOMAINS SUBFAMILY A MS4A -RELATED"/>
    <property type="match status" value="1"/>
</dbReference>
<name>A0ABM0I0P9_CERSS</name>
<organism evidence="8 9">
    <name type="scientific">Ceratotherium simum simum</name>
    <name type="common">Southern white rhinoceros</name>
    <dbReference type="NCBI Taxonomy" id="73337"/>
    <lineage>
        <taxon>Eukaryota</taxon>
        <taxon>Metazoa</taxon>
        <taxon>Chordata</taxon>
        <taxon>Craniata</taxon>
        <taxon>Vertebrata</taxon>
        <taxon>Euteleostomi</taxon>
        <taxon>Mammalia</taxon>
        <taxon>Eutheria</taxon>
        <taxon>Laurasiatheria</taxon>
        <taxon>Perissodactyla</taxon>
        <taxon>Rhinocerotidae</taxon>
        <taxon>Ceratotherium</taxon>
    </lineage>
</organism>
<protein>
    <submittedName>
        <fullName evidence="9">Membrane-spanning 4-domains subfamily A member 14</fullName>
    </submittedName>
</protein>
<feature type="region of interest" description="Disordered" evidence="6">
    <location>
        <begin position="865"/>
        <end position="893"/>
    </location>
</feature>
<dbReference type="GeneID" id="101392028"/>
<accession>A0ABM0I0P9</accession>
<feature type="compositionally biased region" description="Polar residues" evidence="6">
    <location>
        <begin position="608"/>
        <end position="627"/>
    </location>
</feature>
<sequence>MESPPKVKRSTHVITIQPNETVLTAFPYGPHSSLLDFLKGEPKVLGAIQILLALIIAGVGIIFAFNYLNFSQSFPLVFFTGYPFWGAFIFFITGYLTGINNKEKCLGQGVTAMNVISSLVAVAGITFTIISYRYQHKYCQTPSVEGICVIGRILFNGILSVLLIISIVELSISVTIVSFRSKCWTKSNEIVFFLPTDVTQDSEFSVPEENAVIQFELQEESSSEDSITNIQPIFFGGYTFFKLRVLRNPLAFQRFGKRGSDSYYTSVSVPDEQEKSIPPPLKLYEEEVELKPLPPTLEKRPSENIMHPEQLTDEDLKSAILQSPKRQTQLLQTQALPLQVFPPRSLKQLKVLPPQDLPSQALPAQTLPVQALLSEAPTSHVTQSHGLTSEDMPSQDIPSQDKQSQDMPSQDTQSLDISSQYPSFQDMLSQNTPSQDMPSQNILYPVQVLPAQTMLFEAPTLHAAQSPNIQHLDQKLPDLQLQNIQPQDQQFTHVSYQDIKSEVMLLTQEWKSVEKLQGKKFPKRHSLDRQSKGGQSPKQHSLGRQRKGLQSPKRKSLNLQIQDQQSPKRKSLDQHIRSWLFPKRHSLDKQVCVKQTTQQPPDQPAEDQLTQGEQSLKQQSQNVQGEDQQGKEELSPKEQSKDGKDKDQQADKKQSSKKQTQHQQAEERQVQEEKFPKQLCQDCQSKIHEYQDRQPPRKQSPDWKTQQSQGWRNKDCKAQEWQFEMQHSLNWGSQGWQTQDLLQKESLKQKALFQEAQMVHAITRHHLVPQLQDILFQNNQYEDMDQQDFQSTGVQEEDMQIDTMQTRDIKPRDMKSQYQNPSDLQSEDTKPDFRSSSCQSSIQDTYFTYLSNIDSEKDVQQNISTCSTSYKEDPSLTSTSCSPKDQQQSEDSD</sequence>
<comment type="subcellular location">
    <subcellularLocation>
        <location evidence="1">Membrane</location>
        <topology evidence="1">Multi-pass membrane protein</topology>
    </subcellularLocation>
</comment>
<feature type="compositionally biased region" description="Polar residues" evidence="6">
    <location>
        <begin position="377"/>
        <end position="387"/>
    </location>
</feature>
<feature type="transmembrane region" description="Helical" evidence="7">
    <location>
        <begin position="77"/>
        <end position="98"/>
    </location>
</feature>
<feature type="transmembrane region" description="Helical" evidence="7">
    <location>
        <begin position="44"/>
        <end position="65"/>
    </location>
</feature>
<keyword evidence="8" id="KW-1185">Reference proteome</keyword>
<evidence type="ECO:0000256" key="2">
    <source>
        <dbReference type="ARBA" id="ARBA00009565"/>
    </source>
</evidence>
<evidence type="ECO:0000313" key="9">
    <source>
        <dbReference type="RefSeq" id="XP_004437837.1"/>
    </source>
</evidence>
<evidence type="ECO:0000256" key="4">
    <source>
        <dbReference type="ARBA" id="ARBA00022989"/>
    </source>
</evidence>
<dbReference type="Pfam" id="PF04103">
    <property type="entry name" value="CD20"/>
    <property type="match status" value="1"/>
</dbReference>